<keyword evidence="2" id="KW-1185">Reference proteome</keyword>
<dbReference type="EMBL" id="BMAT01005282">
    <property type="protein sequence ID" value="GFR90441.1"/>
    <property type="molecule type" value="Genomic_DNA"/>
</dbReference>
<evidence type="ECO:0000313" key="2">
    <source>
        <dbReference type="Proteomes" id="UP000762676"/>
    </source>
</evidence>
<gene>
    <name evidence="1" type="ORF">ElyMa_002568200</name>
</gene>
<reference evidence="1 2" key="1">
    <citation type="journal article" date="2021" name="Elife">
        <title>Chloroplast acquisition without the gene transfer in kleptoplastic sea slugs, Plakobranchus ocellatus.</title>
        <authorList>
            <person name="Maeda T."/>
            <person name="Takahashi S."/>
            <person name="Yoshida T."/>
            <person name="Shimamura S."/>
            <person name="Takaki Y."/>
            <person name="Nagai Y."/>
            <person name="Toyoda A."/>
            <person name="Suzuki Y."/>
            <person name="Arimoto A."/>
            <person name="Ishii H."/>
            <person name="Satoh N."/>
            <person name="Nishiyama T."/>
            <person name="Hasebe M."/>
            <person name="Maruyama T."/>
            <person name="Minagawa J."/>
            <person name="Obokata J."/>
            <person name="Shigenobu S."/>
        </authorList>
    </citation>
    <scope>NUCLEOTIDE SEQUENCE [LARGE SCALE GENOMIC DNA]</scope>
</reference>
<name>A0AAV4H111_9GAST</name>
<evidence type="ECO:0000313" key="1">
    <source>
        <dbReference type="EMBL" id="GFR90441.1"/>
    </source>
</evidence>
<sequence length="85" mass="8966">MGYSDLAPKAESSFSLLTPQHLSTSSTASSSDITALAAWKLVGAAPSRFIRELGLLTSSTCPMLRSQMVLGITSQPRQKSPSGRP</sequence>
<protein>
    <submittedName>
        <fullName evidence="1">Uncharacterized protein</fullName>
    </submittedName>
</protein>
<accession>A0AAV4H111</accession>
<dbReference type="AlphaFoldDB" id="A0AAV4H111"/>
<comment type="caution">
    <text evidence="1">The sequence shown here is derived from an EMBL/GenBank/DDBJ whole genome shotgun (WGS) entry which is preliminary data.</text>
</comment>
<organism evidence="1 2">
    <name type="scientific">Elysia marginata</name>
    <dbReference type="NCBI Taxonomy" id="1093978"/>
    <lineage>
        <taxon>Eukaryota</taxon>
        <taxon>Metazoa</taxon>
        <taxon>Spiralia</taxon>
        <taxon>Lophotrochozoa</taxon>
        <taxon>Mollusca</taxon>
        <taxon>Gastropoda</taxon>
        <taxon>Heterobranchia</taxon>
        <taxon>Euthyneura</taxon>
        <taxon>Panpulmonata</taxon>
        <taxon>Sacoglossa</taxon>
        <taxon>Placobranchoidea</taxon>
        <taxon>Plakobranchidae</taxon>
        <taxon>Elysia</taxon>
    </lineage>
</organism>
<dbReference type="Proteomes" id="UP000762676">
    <property type="component" value="Unassembled WGS sequence"/>
</dbReference>
<proteinExistence type="predicted"/>